<dbReference type="InterPro" id="IPR022764">
    <property type="entry name" value="Peptidase_S54_rhomboid_dom"/>
</dbReference>
<evidence type="ECO:0000256" key="7">
    <source>
        <dbReference type="ARBA" id="ARBA00022833"/>
    </source>
</evidence>
<dbReference type="PATRIC" id="fig|797209.4.peg.1420"/>
<dbReference type="Pfam" id="PF01694">
    <property type="entry name" value="Rhomboid"/>
    <property type="match status" value="1"/>
</dbReference>
<evidence type="ECO:0000313" key="15">
    <source>
        <dbReference type="Proteomes" id="UP000003751"/>
    </source>
</evidence>
<dbReference type="GO" id="GO:0004252">
    <property type="term" value="F:serine-type endopeptidase activity"/>
    <property type="evidence" value="ECO:0007669"/>
    <property type="project" value="InterPro"/>
</dbReference>
<dbReference type="InterPro" id="IPR035952">
    <property type="entry name" value="Rhomboid-like_sf"/>
</dbReference>
<keyword evidence="9 11" id="KW-0472">Membrane</keyword>
<keyword evidence="6" id="KW-0378">Hydrolase</keyword>
<dbReference type="OrthoDB" id="26567at2157"/>
<evidence type="ECO:0000256" key="10">
    <source>
        <dbReference type="SAM" id="MobiDB-lite"/>
    </source>
</evidence>
<feature type="compositionally biased region" description="Basic and acidic residues" evidence="10">
    <location>
        <begin position="275"/>
        <end position="285"/>
    </location>
</feature>
<evidence type="ECO:0000256" key="8">
    <source>
        <dbReference type="ARBA" id="ARBA00022989"/>
    </source>
</evidence>
<dbReference type="EMBL" id="AEMG01000006">
    <property type="protein sequence ID" value="EFW92623.1"/>
    <property type="molecule type" value="Genomic_DNA"/>
</dbReference>
<dbReference type="InterPro" id="IPR050925">
    <property type="entry name" value="Rhomboid_protease_S54"/>
</dbReference>
<feature type="region of interest" description="Disordered" evidence="10">
    <location>
        <begin position="275"/>
        <end position="297"/>
    </location>
</feature>
<dbReference type="Proteomes" id="UP000184203">
    <property type="component" value="Unassembled WGS sequence"/>
</dbReference>
<evidence type="ECO:0000256" key="3">
    <source>
        <dbReference type="ARBA" id="ARBA00022692"/>
    </source>
</evidence>
<dbReference type="PANTHER" id="PTHR43731:SF14">
    <property type="entry name" value="PRESENILIN-ASSOCIATED RHOMBOID-LIKE PROTEIN, MITOCHONDRIAL"/>
    <property type="match status" value="1"/>
</dbReference>
<dbReference type="Proteomes" id="UP000003751">
    <property type="component" value="Unassembled WGS sequence"/>
</dbReference>
<evidence type="ECO:0000256" key="5">
    <source>
        <dbReference type="ARBA" id="ARBA00022771"/>
    </source>
</evidence>
<name>E7QRK4_HALPU</name>
<proteinExistence type="inferred from homology"/>
<feature type="transmembrane region" description="Helical" evidence="11">
    <location>
        <begin position="165"/>
        <end position="186"/>
    </location>
</feature>
<dbReference type="Pfam" id="PF01428">
    <property type="entry name" value="zf-AN1"/>
    <property type="match status" value="1"/>
</dbReference>
<evidence type="ECO:0000256" key="2">
    <source>
        <dbReference type="ARBA" id="ARBA00009045"/>
    </source>
</evidence>
<gene>
    <name evidence="14" type="ORF">SAMN05444342_0834</name>
    <name evidence="13" type="ORF">ZOD2009_07134</name>
</gene>
<dbReference type="SMART" id="SM00154">
    <property type="entry name" value="ZnF_AN1"/>
    <property type="match status" value="1"/>
</dbReference>
<dbReference type="EMBL" id="FRAN01000001">
    <property type="protein sequence ID" value="SHK17377.1"/>
    <property type="molecule type" value="Genomic_DNA"/>
</dbReference>
<comment type="subcellular location">
    <subcellularLocation>
        <location evidence="1">Membrane</location>
        <topology evidence="1">Multi-pass membrane protein</topology>
    </subcellularLocation>
</comment>
<dbReference type="GO" id="GO:0016020">
    <property type="term" value="C:membrane"/>
    <property type="evidence" value="ECO:0007669"/>
    <property type="project" value="UniProtKB-SubCell"/>
</dbReference>
<feature type="transmembrane region" description="Helical" evidence="11">
    <location>
        <begin position="217"/>
        <end position="236"/>
    </location>
</feature>
<accession>E7QRK4</accession>
<reference evidence="16" key="2">
    <citation type="submission" date="2016-11" db="EMBL/GenBank/DDBJ databases">
        <authorList>
            <person name="Varghese N."/>
            <person name="Submissions S."/>
        </authorList>
    </citation>
    <scope>NUCLEOTIDE SEQUENCE [LARGE SCALE GENOMIC DNA]</scope>
    <source>
        <strain evidence="16">DX253</strain>
    </source>
</reference>
<keyword evidence="3 11" id="KW-0812">Transmembrane</keyword>
<dbReference type="SUPFAM" id="SSF144091">
    <property type="entry name" value="Rhomboid-like"/>
    <property type="match status" value="1"/>
</dbReference>
<dbReference type="RefSeq" id="WP_007978381.1">
    <property type="nucleotide sequence ID" value="NZ_AEMG01000006.1"/>
</dbReference>
<organism evidence="13 15">
    <name type="scientific">Haladaptatus paucihalophilus DX253</name>
    <dbReference type="NCBI Taxonomy" id="797209"/>
    <lineage>
        <taxon>Archaea</taxon>
        <taxon>Methanobacteriati</taxon>
        <taxon>Methanobacteriota</taxon>
        <taxon>Stenosarchaea group</taxon>
        <taxon>Halobacteria</taxon>
        <taxon>Halobacteriales</taxon>
        <taxon>Haladaptataceae</taxon>
        <taxon>Haladaptatus</taxon>
    </lineage>
</organism>
<dbReference type="eggNOG" id="arCOG01768">
    <property type="taxonomic scope" value="Archaea"/>
</dbReference>
<dbReference type="STRING" id="797209.GCA_000376445_00107"/>
<dbReference type="PANTHER" id="PTHR43731">
    <property type="entry name" value="RHOMBOID PROTEASE"/>
    <property type="match status" value="1"/>
</dbReference>
<keyword evidence="5" id="KW-0863">Zinc-finger</keyword>
<evidence type="ECO:0000256" key="11">
    <source>
        <dbReference type="SAM" id="Phobius"/>
    </source>
</evidence>
<feature type="transmembrane region" description="Helical" evidence="11">
    <location>
        <begin position="124"/>
        <end position="153"/>
    </location>
</feature>
<evidence type="ECO:0000313" key="16">
    <source>
        <dbReference type="Proteomes" id="UP000184203"/>
    </source>
</evidence>
<feature type="domain" description="AN1-type" evidence="12">
    <location>
        <begin position="1"/>
        <end position="44"/>
    </location>
</feature>
<keyword evidence="8 11" id="KW-1133">Transmembrane helix</keyword>
<comment type="similarity">
    <text evidence="2">Belongs to the peptidase S54 family.</text>
</comment>
<keyword evidence="7" id="KW-0862">Zinc</keyword>
<dbReference type="AlphaFoldDB" id="E7QRK4"/>
<keyword evidence="16" id="KW-1185">Reference proteome</keyword>
<dbReference type="PROSITE" id="PS51039">
    <property type="entry name" value="ZF_AN1"/>
    <property type="match status" value="1"/>
</dbReference>
<feature type="transmembrane region" description="Helical" evidence="11">
    <location>
        <begin position="192"/>
        <end position="210"/>
    </location>
</feature>
<evidence type="ECO:0000256" key="9">
    <source>
        <dbReference type="ARBA" id="ARBA00023136"/>
    </source>
</evidence>
<dbReference type="InterPro" id="IPR035896">
    <property type="entry name" value="AN1-like_Znf"/>
</dbReference>
<reference evidence="13 15" key="1">
    <citation type="journal article" date="2014" name="ISME J.">
        <title>Trehalose/2-sulfotrehalose biosynthesis and glycine-betaine uptake are widely spread mechanisms for osmoadaptation in the Halobacteriales.</title>
        <authorList>
            <person name="Youssef N.H."/>
            <person name="Savage-Ashlock K.N."/>
            <person name="McCully A.L."/>
            <person name="Luedtke B."/>
            <person name="Shaw E.I."/>
            <person name="Hoff W.D."/>
            <person name="Elshahed M.S."/>
        </authorList>
    </citation>
    <scope>NUCLEOTIDE SEQUENCE [LARGE SCALE GENOMIC DNA]</scope>
    <source>
        <strain evidence="13 15">DX253</strain>
    </source>
</reference>
<feature type="transmembrane region" description="Helical" evidence="11">
    <location>
        <begin position="84"/>
        <end position="104"/>
    </location>
</feature>
<evidence type="ECO:0000256" key="6">
    <source>
        <dbReference type="ARBA" id="ARBA00022801"/>
    </source>
</evidence>
<feature type="compositionally biased region" description="Gly residues" evidence="10">
    <location>
        <begin position="286"/>
        <end position="297"/>
    </location>
</feature>
<dbReference type="Gene3D" id="4.10.1110.10">
    <property type="entry name" value="AN1-like Zinc finger"/>
    <property type="match status" value="1"/>
</dbReference>
<evidence type="ECO:0000256" key="4">
    <source>
        <dbReference type="ARBA" id="ARBA00022723"/>
    </source>
</evidence>
<sequence length="297" mass="31596">MAQCDVCGQDENMPYQCRMCGGTFCAEHRLPENHSCPGLNQWNDPKGVFDSGFDDSANKQGGGRFSVDTSPGGPLSYFRGNMTFVFLTLMVGTFIAEVFVINVMGDAQLFSELFVLQSTHIGRVWTWVTSIFAHNPTGFTHILFNGIALYFFGPVLERRIGSKKFTALFLGSGILAGLAQVGIVAMMGSTSAVLGASGAIMAVMGVLTVLNPNMKILIYFIIPMPLWLATALFAVYSGFASVIGGAGAGGVAQLAHLTGLGIGLLYGAKLKREGKRGPSELDIGGRRGGGMGGRRRF</sequence>
<dbReference type="InterPro" id="IPR000058">
    <property type="entry name" value="Znf_AN1"/>
</dbReference>
<dbReference type="GO" id="GO:0008270">
    <property type="term" value="F:zinc ion binding"/>
    <property type="evidence" value="ECO:0007669"/>
    <property type="project" value="UniProtKB-KW"/>
</dbReference>
<dbReference type="Gene3D" id="1.20.1540.10">
    <property type="entry name" value="Rhomboid-like"/>
    <property type="match status" value="1"/>
</dbReference>
<keyword evidence="4" id="KW-0479">Metal-binding</keyword>
<reference evidence="14" key="3">
    <citation type="submission" date="2016-11" db="EMBL/GenBank/DDBJ databases">
        <authorList>
            <person name="Jaros S."/>
            <person name="Januszkiewicz K."/>
            <person name="Wedrychowicz H."/>
        </authorList>
    </citation>
    <scope>NUCLEOTIDE SEQUENCE [LARGE SCALE GENOMIC DNA]</scope>
    <source>
        <strain evidence="14">DX253</strain>
    </source>
</reference>
<protein>
    <submittedName>
        <fullName evidence="13">Rhomboid family protein</fullName>
    </submittedName>
</protein>
<evidence type="ECO:0000313" key="13">
    <source>
        <dbReference type="EMBL" id="EFW92623.1"/>
    </source>
</evidence>
<evidence type="ECO:0000256" key="1">
    <source>
        <dbReference type="ARBA" id="ARBA00004141"/>
    </source>
</evidence>
<evidence type="ECO:0000259" key="12">
    <source>
        <dbReference type="PROSITE" id="PS51039"/>
    </source>
</evidence>
<feature type="transmembrane region" description="Helical" evidence="11">
    <location>
        <begin position="242"/>
        <end position="266"/>
    </location>
</feature>
<evidence type="ECO:0000313" key="14">
    <source>
        <dbReference type="EMBL" id="SHK17377.1"/>
    </source>
</evidence>
<dbReference type="SUPFAM" id="SSF118310">
    <property type="entry name" value="AN1-like Zinc finger"/>
    <property type="match status" value="1"/>
</dbReference>